<gene>
    <name evidence="1" type="ORF">VTL71DRAFT_1096</name>
</gene>
<dbReference type="Gene3D" id="3.40.395.10">
    <property type="entry name" value="Adenoviral Proteinase, Chain A"/>
    <property type="match status" value="1"/>
</dbReference>
<proteinExistence type="predicted"/>
<dbReference type="EMBL" id="JAZHXI010000001">
    <property type="protein sequence ID" value="KAL2076153.1"/>
    <property type="molecule type" value="Genomic_DNA"/>
</dbReference>
<dbReference type="InterPro" id="IPR038765">
    <property type="entry name" value="Papain-like_cys_pep_sf"/>
</dbReference>
<comment type="caution">
    <text evidence="1">The sequence shown here is derived from an EMBL/GenBank/DDBJ whole genome shotgun (WGS) entry which is preliminary data.</text>
</comment>
<protein>
    <recommendedName>
        <fullName evidence="3">Ubiquitin-like protease family profile domain-containing protein</fullName>
    </recommendedName>
</protein>
<name>A0ABR4D1W3_9HELO</name>
<dbReference type="Proteomes" id="UP001595075">
    <property type="component" value="Unassembled WGS sequence"/>
</dbReference>
<accession>A0ABR4D1W3</accession>
<sequence length="475" mass="53608">MNPNAPEHQPGVASDLAIIHIAREKIFSTSDKATARKLNKLLDDTLAFKAVPTLEGVRALEEMTNLRIRARTQNKKKAPAQPLTGFPFFCSTPTPDKSNVCTGVRLDSRQGLRVLNPDAGTPALCTESYLQFICDYANRWHSKLTGIDLHSAGRDPRFFFFPAHQSFIADLMSNSAEKMAKKTSQHLTRAQFWKLRYLFIGINFVPNGQSDSHVALCAIAPEAKTVDYVCSGGDTGLPDSPRSAGSKCVPKLVAWLAAFLHTSFIQYDWRLRVDAGHPQDRNRGDCAIYTVTHAQCLAFGYGLTDSFPPEHQKMMVPRRRRYVQDLMYEGFADFEHGSANTQYYPLLDTMPTALEDDGFVCLPGAVLRHLPADVANKRLCYRDCPSKAALIKHCRRNSTFYPGWNDRKISGRGRTLEELVTWVENMDAKRTWKKSTKAKPLSPSLRPKHHPILWIDPRDPGRNYVFPNALWTRRD</sequence>
<evidence type="ECO:0000313" key="1">
    <source>
        <dbReference type="EMBL" id="KAL2076153.1"/>
    </source>
</evidence>
<keyword evidence="2" id="KW-1185">Reference proteome</keyword>
<organism evidence="1 2">
    <name type="scientific">Oculimacula yallundae</name>
    <dbReference type="NCBI Taxonomy" id="86028"/>
    <lineage>
        <taxon>Eukaryota</taxon>
        <taxon>Fungi</taxon>
        <taxon>Dikarya</taxon>
        <taxon>Ascomycota</taxon>
        <taxon>Pezizomycotina</taxon>
        <taxon>Leotiomycetes</taxon>
        <taxon>Helotiales</taxon>
        <taxon>Ploettnerulaceae</taxon>
        <taxon>Oculimacula</taxon>
    </lineage>
</organism>
<evidence type="ECO:0008006" key="3">
    <source>
        <dbReference type="Google" id="ProtNLM"/>
    </source>
</evidence>
<dbReference type="SUPFAM" id="SSF54001">
    <property type="entry name" value="Cysteine proteinases"/>
    <property type="match status" value="1"/>
</dbReference>
<reference evidence="1 2" key="1">
    <citation type="journal article" date="2024" name="Commun. Biol.">
        <title>Comparative genomic analysis of thermophilic fungi reveals convergent evolutionary adaptations and gene losses.</title>
        <authorList>
            <person name="Steindorff A.S."/>
            <person name="Aguilar-Pontes M.V."/>
            <person name="Robinson A.J."/>
            <person name="Andreopoulos B."/>
            <person name="LaButti K."/>
            <person name="Kuo A."/>
            <person name="Mondo S."/>
            <person name="Riley R."/>
            <person name="Otillar R."/>
            <person name="Haridas S."/>
            <person name="Lipzen A."/>
            <person name="Grimwood J."/>
            <person name="Schmutz J."/>
            <person name="Clum A."/>
            <person name="Reid I.D."/>
            <person name="Moisan M.C."/>
            <person name="Butler G."/>
            <person name="Nguyen T.T.M."/>
            <person name="Dewar K."/>
            <person name="Conant G."/>
            <person name="Drula E."/>
            <person name="Henrissat B."/>
            <person name="Hansel C."/>
            <person name="Singer S."/>
            <person name="Hutchinson M.I."/>
            <person name="de Vries R.P."/>
            <person name="Natvig D.O."/>
            <person name="Powell A.J."/>
            <person name="Tsang A."/>
            <person name="Grigoriev I.V."/>
        </authorList>
    </citation>
    <scope>NUCLEOTIDE SEQUENCE [LARGE SCALE GENOMIC DNA]</scope>
    <source>
        <strain evidence="1 2">CBS 494.80</strain>
    </source>
</reference>
<evidence type="ECO:0000313" key="2">
    <source>
        <dbReference type="Proteomes" id="UP001595075"/>
    </source>
</evidence>